<sequence>MSSDDPVAGPSRRRVPRELIEPVDDSDEETSEERRTSSNRKRTTVSEGSDVEEPEQGDPRAKKKRIHDEEFPNAHEYKDGAILKIKVSNFLTYNSAEWRPGPKMNMIIGPNGTGKSTLVCAVVIGLGGNPSILKDQNTLMNFVKHGREKAEVEITLRHSKGNIAIKREFSNAGSGSNWSLNGKKITFDAIKEKVRKLNIQVDNLCQVLPQDRVSHFAGMNSIQLLHETQRAALGEDMVKIQQELASFEKDHKNTEQRLASLRASLADLEAKNADLQAQVARLEERENIIAQIQYWATAVAYMEYKQDHADYKAGRVHFRNLEAEQARLKDEDRPLQQAIEALKSDAEEAHNSAKEARKEYNNIMRDIMTITEARGRLEELADNAKSELRAARRREEQRKKTVRDVEAEIETLRRRASEARAVCEEVGVPLDDNVQPSGKFAELITEVEKLRSAMTEAEFKVNDKESEGEELRRDLNGVRTESADVERRLQMMDDIRVQKYKRIEQWNPQAVRAVEWMKGHRETFSDILDPVGVEISVKDGSDWVLRTVETAIGGNIMAIVLANEEDYHRASRELLDRQNLRITLTAPESNEMSVEEYRRNVPIDRHELRRYGFDGYIIDVLQGPERILQFLCRQNFVHMIPFARPGADPNIDALERYSQIRRYFVGNTSFQINSRHGQSSILTTEMKEPTIFTAGAEDIDARRDLQEAAAHCQSRFAELEKKIAANSQEVRKHRGILEQLTTKRRAILEERAALVEKKNAYRSHVNALYMKESKLRSLEVDATELQQEIARQERKYRKACLDKLESFKNAHHAWQASREIFRKNLVASLRRDQLEEQLRVLKETQKERGDRLANMEALLLEAKEQVEVKKKATVAKNAILQHRQEELGDRWEELKAYLAQEDSKTLEECEVELGTEQGKLDAYQDADPDALNRFRRHEAQIKAKRNEVNQTQADVDTKAQKFDELKGKWYPNVKALCDTINTKFADHMGRIGCAGQVRLHEDQKNFETWGIEILVKFRDSESLQVLSPARQSGGERSVSTILYLMSMQELAIVPFRIVDEINQGMDTRNERLVHSQFVEVSCRDSSSQYFLVTPKLLQDLEYHENARICVVFNGDHLPSRKFTLQGFIERKRQLNASRAARV</sequence>
<accession>A0A139AKQ3</accession>
<feature type="domain" description="RecF/RecN/SMC N-terminal" evidence="6">
    <location>
        <begin position="82"/>
        <end position="1093"/>
    </location>
</feature>
<dbReference type="Pfam" id="PF02463">
    <property type="entry name" value="SMC_N"/>
    <property type="match status" value="1"/>
</dbReference>
<evidence type="ECO:0000313" key="7">
    <source>
        <dbReference type="EMBL" id="KXS17350.1"/>
    </source>
</evidence>
<organism evidence="7 8">
    <name type="scientific">Gonapodya prolifera (strain JEL478)</name>
    <name type="common">Monoblepharis prolifera</name>
    <dbReference type="NCBI Taxonomy" id="1344416"/>
    <lineage>
        <taxon>Eukaryota</taxon>
        <taxon>Fungi</taxon>
        <taxon>Fungi incertae sedis</taxon>
        <taxon>Chytridiomycota</taxon>
        <taxon>Chytridiomycota incertae sedis</taxon>
        <taxon>Monoblepharidomycetes</taxon>
        <taxon>Monoblepharidales</taxon>
        <taxon>Gonapodyaceae</taxon>
        <taxon>Gonapodya</taxon>
    </lineage>
</organism>
<proteinExistence type="inferred from homology"/>
<dbReference type="GO" id="GO:0003697">
    <property type="term" value="F:single-stranded DNA binding"/>
    <property type="evidence" value="ECO:0007669"/>
    <property type="project" value="TreeGrafter"/>
</dbReference>
<dbReference type="STRING" id="1344416.A0A139AKQ3"/>
<dbReference type="AlphaFoldDB" id="A0A139AKQ3"/>
<feature type="coiled-coil region" evidence="4">
    <location>
        <begin position="447"/>
        <end position="481"/>
    </location>
</feature>
<dbReference type="PANTHER" id="PTHR45916">
    <property type="entry name" value="STRUCTURAL MAINTENANCE OF CHROMOSOMES PROTEIN 5"/>
    <property type="match status" value="1"/>
</dbReference>
<dbReference type="GO" id="GO:0005634">
    <property type="term" value="C:nucleus"/>
    <property type="evidence" value="ECO:0007669"/>
    <property type="project" value="TreeGrafter"/>
</dbReference>
<dbReference type="GO" id="GO:0030915">
    <property type="term" value="C:Smc5-Smc6 complex"/>
    <property type="evidence" value="ECO:0007669"/>
    <property type="project" value="TreeGrafter"/>
</dbReference>
<keyword evidence="8" id="KW-1185">Reference proteome</keyword>
<dbReference type="OrthoDB" id="10254973at2759"/>
<feature type="coiled-coil region" evidence="4">
    <location>
        <begin position="339"/>
        <end position="422"/>
    </location>
</feature>
<dbReference type="Proteomes" id="UP000070544">
    <property type="component" value="Unassembled WGS sequence"/>
</dbReference>
<dbReference type="Gene3D" id="3.40.50.300">
    <property type="entry name" value="P-loop containing nucleotide triphosphate hydrolases"/>
    <property type="match status" value="2"/>
</dbReference>
<dbReference type="OMA" id="RFWTSQP"/>
<feature type="compositionally biased region" description="Acidic residues" evidence="5">
    <location>
        <begin position="21"/>
        <end position="31"/>
    </location>
</feature>
<evidence type="ECO:0000259" key="6">
    <source>
        <dbReference type="Pfam" id="PF02463"/>
    </source>
</evidence>
<evidence type="ECO:0000256" key="1">
    <source>
        <dbReference type="ARBA" id="ARBA00010171"/>
    </source>
</evidence>
<feature type="region of interest" description="Disordered" evidence="5">
    <location>
        <begin position="1"/>
        <end position="72"/>
    </location>
</feature>
<evidence type="ECO:0000256" key="4">
    <source>
        <dbReference type="SAM" id="Coils"/>
    </source>
</evidence>
<feature type="coiled-coil region" evidence="4">
    <location>
        <begin position="230"/>
        <end position="285"/>
    </location>
</feature>
<evidence type="ECO:0000256" key="3">
    <source>
        <dbReference type="ARBA" id="ARBA00023054"/>
    </source>
</evidence>
<gene>
    <name evidence="7" type="ORF">M427DRAFT_110475</name>
</gene>
<keyword evidence="3 4" id="KW-0175">Coiled coil</keyword>
<dbReference type="EMBL" id="KQ965747">
    <property type="protein sequence ID" value="KXS17350.1"/>
    <property type="molecule type" value="Genomic_DNA"/>
</dbReference>
<dbReference type="SUPFAM" id="SSF52540">
    <property type="entry name" value="P-loop containing nucleoside triphosphate hydrolases"/>
    <property type="match status" value="1"/>
</dbReference>
<evidence type="ECO:0000256" key="2">
    <source>
        <dbReference type="ARBA" id="ARBA00018687"/>
    </source>
</evidence>
<dbReference type="GO" id="GO:0000724">
    <property type="term" value="P:double-strand break repair via homologous recombination"/>
    <property type="evidence" value="ECO:0007669"/>
    <property type="project" value="TreeGrafter"/>
</dbReference>
<name>A0A139AKQ3_GONPJ</name>
<evidence type="ECO:0000313" key="8">
    <source>
        <dbReference type="Proteomes" id="UP000070544"/>
    </source>
</evidence>
<reference evidence="7 8" key="1">
    <citation type="journal article" date="2015" name="Genome Biol. Evol.">
        <title>Phylogenomic analyses indicate that early fungi evolved digesting cell walls of algal ancestors of land plants.</title>
        <authorList>
            <person name="Chang Y."/>
            <person name="Wang S."/>
            <person name="Sekimoto S."/>
            <person name="Aerts A.L."/>
            <person name="Choi C."/>
            <person name="Clum A."/>
            <person name="LaButti K.M."/>
            <person name="Lindquist E.A."/>
            <person name="Yee Ngan C."/>
            <person name="Ohm R.A."/>
            <person name="Salamov A.A."/>
            <person name="Grigoriev I.V."/>
            <person name="Spatafora J.W."/>
            <person name="Berbee M.L."/>
        </authorList>
    </citation>
    <scope>NUCLEOTIDE SEQUENCE [LARGE SCALE GENOMIC DNA]</scope>
    <source>
        <strain evidence="7 8">JEL478</strain>
    </source>
</reference>
<keyword evidence="7" id="KW-0378">Hydrolase</keyword>
<protein>
    <recommendedName>
        <fullName evidence="2">Structural maintenance of chromosomes protein 5</fullName>
    </recommendedName>
</protein>
<dbReference type="InterPro" id="IPR027417">
    <property type="entry name" value="P-loop_NTPase"/>
</dbReference>
<dbReference type="GO" id="GO:0016787">
    <property type="term" value="F:hydrolase activity"/>
    <property type="evidence" value="ECO:0007669"/>
    <property type="project" value="UniProtKB-KW"/>
</dbReference>
<comment type="similarity">
    <text evidence="1">Belongs to the SMC family. SMC5 subfamily.</text>
</comment>
<dbReference type="InterPro" id="IPR003395">
    <property type="entry name" value="RecF/RecN/SMC_N"/>
</dbReference>
<evidence type="ECO:0000256" key="5">
    <source>
        <dbReference type="SAM" id="MobiDB-lite"/>
    </source>
</evidence>
<feature type="coiled-coil region" evidence="4">
    <location>
        <begin position="702"/>
        <end position="872"/>
    </location>
</feature>
<dbReference type="PANTHER" id="PTHR45916:SF1">
    <property type="entry name" value="STRUCTURAL MAINTENANCE OF CHROMOSOMES PROTEIN 5"/>
    <property type="match status" value="1"/>
</dbReference>